<dbReference type="Gramene" id="mRNA:HanXRQr2_Chr07g0312031">
    <property type="protein sequence ID" value="mRNA:HanXRQr2_Chr07g0312031"/>
    <property type="gene ID" value="HanXRQr2_Chr07g0312031"/>
</dbReference>
<evidence type="ECO:0000313" key="3">
    <source>
        <dbReference type="EMBL" id="KAF5800092.1"/>
    </source>
</evidence>
<dbReference type="InParanoid" id="A0A251UE27"/>
<dbReference type="InterPro" id="IPR018848">
    <property type="entry name" value="WIYLD_domain"/>
</dbReference>
<reference evidence="4" key="2">
    <citation type="submission" date="2017-02" db="EMBL/GenBank/DDBJ databases">
        <title>Sunflower complete genome.</title>
        <authorList>
            <person name="Langlade N."/>
            <person name="Munos S."/>
        </authorList>
    </citation>
    <scope>NUCLEOTIDE SEQUENCE [LARGE SCALE GENOMIC DNA]</scope>
    <source>
        <tissue evidence="4">Leaves</tissue>
    </source>
</reference>
<keyword evidence="3" id="KW-0808">Transferase</keyword>
<feature type="compositionally biased region" description="Basic and acidic residues" evidence="1">
    <location>
        <begin position="231"/>
        <end position="240"/>
    </location>
</feature>
<dbReference type="Gene3D" id="1.10.8.850">
    <property type="entry name" value="Histone-lysine N methyltransferase , C-terminal domain-like"/>
    <property type="match status" value="1"/>
</dbReference>
<dbReference type="Proteomes" id="UP000215914">
    <property type="component" value="Chromosome 7"/>
</dbReference>
<accession>A0A251UE27</accession>
<evidence type="ECO:0000313" key="4">
    <source>
        <dbReference type="EMBL" id="OTG21293.1"/>
    </source>
</evidence>
<reference evidence="3 5" key="1">
    <citation type="journal article" date="2017" name="Nature">
        <title>The sunflower genome provides insights into oil metabolism, flowering and Asterid evolution.</title>
        <authorList>
            <person name="Badouin H."/>
            <person name="Gouzy J."/>
            <person name="Grassa C.J."/>
            <person name="Murat F."/>
            <person name="Staton S.E."/>
            <person name="Cottret L."/>
            <person name="Lelandais-Briere C."/>
            <person name="Owens G.L."/>
            <person name="Carrere S."/>
            <person name="Mayjonade B."/>
            <person name="Legrand L."/>
            <person name="Gill N."/>
            <person name="Kane N.C."/>
            <person name="Bowers J.E."/>
            <person name="Hubner S."/>
            <person name="Bellec A."/>
            <person name="Berard A."/>
            <person name="Berges H."/>
            <person name="Blanchet N."/>
            <person name="Boniface M.C."/>
            <person name="Brunel D."/>
            <person name="Catrice O."/>
            <person name="Chaidir N."/>
            <person name="Claudel C."/>
            <person name="Donnadieu C."/>
            <person name="Faraut T."/>
            <person name="Fievet G."/>
            <person name="Helmstetter N."/>
            <person name="King M."/>
            <person name="Knapp S.J."/>
            <person name="Lai Z."/>
            <person name="Le Paslier M.C."/>
            <person name="Lippi Y."/>
            <person name="Lorenzon L."/>
            <person name="Mandel J.R."/>
            <person name="Marage G."/>
            <person name="Marchand G."/>
            <person name="Marquand E."/>
            <person name="Bret-Mestries E."/>
            <person name="Morien E."/>
            <person name="Nambeesan S."/>
            <person name="Nguyen T."/>
            <person name="Pegot-Espagnet P."/>
            <person name="Pouilly N."/>
            <person name="Raftis F."/>
            <person name="Sallet E."/>
            <person name="Schiex T."/>
            <person name="Thomas J."/>
            <person name="Vandecasteele C."/>
            <person name="Vares D."/>
            <person name="Vear F."/>
            <person name="Vautrin S."/>
            <person name="Crespi M."/>
            <person name="Mangin B."/>
            <person name="Burke J.M."/>
            <person name="Salse J."/>
            <person name="Munos S."/>
            <person name="Vincourt P."/>
            <person name="Rieseberg L.H."/>
            <person name="Langlade N.B."/>
        </authorList>
    </citation>
    <scope>NUCLEOTIDE SEQUENCE [LARGE SCALE GENOMIC DNA]</scope>
    <source>
        <strain evidence="5">cv. SF193</strain>
        <tissue evidence="3">Leaves</tissue>
    </source>
</reference>
<reference evidence="3" key="3">
    <citation type="submission" date="2020-06" db="EMBL/GenBank/DDBJ databases">
        <title>Helianthus annuus Genome sequencing and assembly Release 2.</title>
        <authorList>
            <person name="Gouzy J."/>
            <person name="Langlade N."/>
            <person name="Munos S."/>
        </authorList>
    </citation>
    <scope>NUCLEOTIDE SEQUENCE</scope>
    <source>
        <tissue evidence="3">Leaves</tissue>
    </source>
</reference>
<dbReference type="GO" id="GO:0140999">
    <property type="term" value="F:histone H3K4 trimethyltransferase activity"/>
    <property type="evidence" value="ECO:0007669"/>
    <property type="project" value="UniProtKB-EC"/>
</dbReference>
<dbReference type="EMBL" id="MNCJ02000322">
    <property type="protein sequence ID" value="KAF5800092.1"/>
    <property type="molecule type" value="Genomic_DNA"/>
</dbReference>
<dbReference type="EMBL" id="CM007896">
    <property type="protein sequence ID" value="OTG21293.1"/>
    <property type="molecule type" value="Genomic_DNA"/>
</dbReference>
<protein>
    <submittedName>
        <fullName evidence="3">Histone-lysine N-methyltransferase</fullName>
        <ecNumber evidence="3">2.1.1.354</ecNumber>
    </submittedName>
    <submittedName>
        <fullName evidence="4">Putative WIYLD domain-containing protein</fullName>
    </submittedName>
</protein>
<feature type="region of interest" description="Disordered" evidence="1">
    <location>
        <begin position="196"/>
        <end position="240"/>
    </location>
</feature>
<feature type="region of interest" description="Disordered" evidence="1">
    <location>
        <begin position="121"/>
        <end position="151"/>
    </location>
</feature>
<dbReference type="GO" id="GO:0032259">
    <property type="term" value="P:methylation"/>
    <property type="evidence" value="ECO:0007669"/>
    <property type="project" value="UniProtKB-KW"/>
</dbReference>
<evidence type="ECO:0000313" key="5">
    <source>
        <dbReference type="Proteomes" id="UP000215914"/>
    </source>
</evidence>
<feature type="domain" description="WIYLD" evidence="2">
    <location>
        <begin position="12"/>
        <end position="64"/>
    </location>
</feature>
<sequence length="240" mass="27042">MAPRRRGRPPKPRDSRMDAAIDAMKPFGFTEELVTAKMRQLLKEYEGEYMFIEADAYSVLLECLISNPNIEHNHQQIQQEVVTGETSNSVIVESKEVKDDHAIVVTNEFVDIPVCSSATHTVLPPPPSSPPPLPPPPPSSPPPPVSDVVLPPPPYFLPEGFPPRENVQPRRRKPCYGWICDDGDDDEEVRFIILPSSFNRQISPPKSPPAEPEKPQEVTGGRTNRLRGRRSRWDLRPEDM</sequence>
<dbReference type="Pfam" id="PF10440">
    <property type="entry name" value="WIYLD"/>
    <property type="match status" value="1"/>
</dbReference>
<evidence type="ECO:0000256" key="1">
    <source>
        <dbReference type="SAM" id="MobiDB-lite"/>
    </source>
</evidence>
<gene>
    <name evidence="4" type="ORF">HannXRQ_Chr07g0202561</name>
    <name evidence="3" type="ORF">HanXRQr2_Chr07g0312031</name>
</gene>
<dbReference type="AlphaFoldDB" id="A0A251UE27"/>
<dbReference type="OMA" id="SPDQGWP"/>
<dbReference type="PANTHER" id="PTHR34271:SF1">
    <property type="entry name" value="NUCLEOLAR HISTONE METHYLTRANSFERASE-RELATED PROTEIN"/>
    <property type="match status" value="1"/>
</dbReference>
<name>A0A251UE27_HELAN</name>
<dbReference type="InterPro" id="IPR043017">
    <property type="entry name" value="WIYLD_dom_sf"/>
</dbReference>
<proteinExistence type="predicted"/>
<dbReference type="OrthoDB" id="1898570at2759"/>
<evidence type="ECO:0000259" key="2">
    <source>
        <dbReference type="Pfam" id="PF10440"/>
    </source>
</evidence>
<dbReference type="STRING" id="4232.A0A251UE27"/>
<keyword evidence="5" id="KW-1185">Reference proteome</keyword>
<dbReference type="PANTHER" id="PTHR34271">
    <property type="entry name" value="NUCLEOLAR HISTONE METHYLTRANSFERASE-RELATED PROTEIN"/>
    <property type="match status" value="1"/>
</dbReference>
<organism evidence="4 5">
    <name type="scientific">Helianthus annuus</name>
    <name type="common">Common sunflower</name>
    <dbReference type="NCBI Taxonomy" id="4232"/>
    <lineage>
        <taxon>Eukaryota</taxon>
        <taxon>Viridiplantae</taxon>
        <taxon>Streptophyta</taxon>
        <taxon>Embryophyta</taxon>
        <taxon>Tracheophyta</taxon>
        <taxon>Spermatophyta</taxon>
        <taxon>Magnoliopsida</taxon>
        <taxon>eudicotyledons</taxon>
        <taxon>Gunneridae</taxon>
        <taxon>Pentapetalae</taxon>
        <taxon>asterids</taxon>
        <taxon>campanulids</taxon>
        <taxon>Asterales</taxon>
        <taxon>Asteraceae</taxon>
        <taxon>Asteroideae</taxon>
        <taxon>Heliantheae alliance</taxon>
        <taxon>Heliantheae</taxon>
        <taxon>Helianthus</taxon>
    </lineage>
</organism>
<dbReference type="EC" id="2.1.1.354" evidence="3"/>
<feature type="compositionally biased region" description="Pro residues" evidence="1">
    <location>
        <begin position="123"/>
        <end position="151"/>
    </location>
</feature>
<keyword evidence="3" id="KW-0489">Methyltransferase</keyword>